<comment type="caution">
    <text evidence="1">The sequence shown here is derived from an EMBL/GenBank/DDBJ whole genome shotgun (WGS) entry which is preliminary data.</text>
</comment>
<gene>
    <name evidence="1" type="ORF">D5F01_LYC15052</name>
</gene>
<reference evidence="1 2" key="1">
    <citation type="submission" date="2019-07" db="EMBL/GenBank/DDBJ databases">
        <title>Chromosome genome assembly for large yellow croaker.</title>
        <authorList>
            <person name="Xiao S."/>
        </authorList>
    </citation>
    <scope>NUCLEOTIDE SEQUENCE [LARGE SCALE GENOMIC DNA]</scope>
    <source>
        <strain evidence="1">JMULYC20181020</strain>
        <tissue evidence="1">Muscle</tissue>
    </source>
</reference>
<dbReference type="Proteomes" id="UP000424527">
    <property type="component" value="Unassembled WGS sequence"/>
</dbReference>
<proteinExistence type="predicted"/>
<dbReference type="AlphaFoldDB" id="A0A6G0I6M6"/>
<evidence type="ECO:0000313" key="2">
    <source>
        <dbReference type="Proteomes" id="UP000424527"/>
    </source>
</evidence>
<dbReference type="EMBL" id="REGW02000014">
    <property type="protein sequence ID" value="KAE8287090.1"/>
    <property type="molecule type" value="Genomic_DNA"/>
</dbReference>
<evidence type="ECO:0000313" key="1">
    <source>
        <dbReference type="EMBL" id="KAE8287090.1"/>
    </source>
</evidence>
<organism evidence="1 2">
    <name type="scientific">Larimichthys crocea</name>
    <name type="common">Large yellow croaker</name>
    <name type="synonym">Pseudosciaena crocea</name>
    <dbReference type="NCBI Taxonomy" id="215358"/>
    <lineage>
        <taxon>Eukaryota</taxon>
        <taxon>Metazoa</taxon>
        <taxon>Chordata</taxon>
        <taxon>Craniata</taxon>
        <taxon>Vertebrata</taxon>
        <taxon>Euteleostomi</taxon>
        <taxon>Actinopterygii</taxon>
        <taxon>Neopterygii</taxon>
        <taxon>Teleostei</taxon>
        <taxon>Neoteleostei</taxon>
        <taxon>Acanthomorphata</taxon>
        <taxon>Eupercaria</taxon>
        <taxon>Sciaenidae</taxon>
        <taxon>Larimichthys</taxon>
    </lineage>
</organism>
<accession>A0A6G0I6M6</accession>
<name>A0A6G0I6M6_LARCR</name>
<keyword evidence="2" id="KW-1185">Reference proteome</keyword>
<sequence>MTTLLIKLDSVFLKEEKDRQYKTHMEYDRITKDSSVSMVDYIVEFERRYNRIHQFKMELLDVVLAFKLLDTAGLNVKDKQLALTACPSLLFDNMKAALKKTFGDVMPQRGGNGPRLSRDATDAAYYTKFTGRRENNHSLFDAVKSTKSVTEKRLRLKISSIKELINSGTIQRIMWSTTKEQLADCLTKKQTSLITLLRALSEGVWQLKS</sequence>
<protein>
    <submittedName>
        <fullName evidence="1">Uncharacterized protein</fullName>
    </submittedName>
</protein>